<organism evidence="2 3">
    <name type="scientific">Paraburkholderia xenovorans (strain LB400)</name>
    <dbReference type="NCBI Taxonomy" id="266265"/>
    <lineage>
        <taxon>Bacteria</taxon>
        <taxon>Pseudomonadati</taxon>
        <taxon>Pseudomonadota</taxon>
        <taxon>Betaproteobacteria</taxon>
        <taxon>Burkholderiales</taxon>
        <taxon>Burkholderiaceae</taxon>
        <taxon>Paraburkholderia</taxon>
    </lineage>
</organism>
<gene>
    <name evidence="2" type="ORF">Bxe_B1724</name>
</gene>
<dbReference type="KEGG" id="bxb:DR64_7031"/>
<keyword evidence="1" id="KW-0812">Transmembrane</keyword>
<dbReference type="KEGG" id="bxe:Bxe_B1724"/>
<evidence type="ECO:0000256" key="1">
    <source>
        <dbReference type="SAM" id="Phobius"/>
    </source>
</evidence>
<keyword evidence="3" id="KW-1185">Reference proteome</keyword>
<sequence length="92" mass="9793">MAILEICKAPGRALPPSLLLASIALFAALGTRIYAVFGIIRSMTTACSMLFFFRYLKAVSGAHGLIASYNAETCLAAIQHQAGSVSSMRVRI</sequence>
<dbReference type="EMBL" id="CP000271">
    <property type="protein sequence ID" value="ABE34242.1"/>
    <property type="molecule type" value="Genomic_DNA"/>
</dbReference>
<reference evidence="2 3" key="1">
    <citation type="journal article" date="2006" name="Proc. Natl. Acad. Sci. U.S.A.">
        <title>Burkholderia xenovorans LB400 harbors a multi-replicon, 9.73-Mbp genome shaped for versatility.</title>
        <authorList>
            <person name="Chain P.S."/>
            <person name="Denef V.J."/>
            <person name="Konstantinidis K.T."/>
            <person name="Vergez L.M."/>
            <person name="Agullo L."/>
            <person name="Reyes V.L."/>
            <person name="Hauser L."/>
            <person name="Cordova M."/>
            <person name="Gomez L."/>
            <person name="Gonzalez M."/>
            <person name="Land M."/>
            <person name="Lao V."/>
            <person name="Larimer F."/>
            <person name="LiPuma J.J."/>
            <person name="Mahenthiralingam E."/>
            <person name="Malfatti S.A."/>
            <person name="Marx C.J."/>
            <person name="Parnell J.J."/>
            <person name="Ramette A."/>
            <person name="Richardson P."/>
            <person name="Seeger M."/>
            <person name="Smith D."/>
            <person name="Spilker T."/>
            <person name="Sul W.J."/>
            <person name="Tsoi T.V."/>
            <person name="Ulrich L.E."/>
            <person name="Zhulin I.B."/>
            <person name="Tiedje J.M."/>
        </authorList>
    </citation>
    <scope>NUCLEOTIDE SEQUENCE [LARGE SCALE GENOMIC DNA]</scope>
    <source>
        <strain evidence="2 3">LB400</strain>
    </source>
</reference>
<keyword evidence="1" id="KW-1133">Transmembrane helix</keyword>
<name>Q13NU7_PARXL</name>
<accession>Q13NU7</accession>
<evidence type="ECO:0000313" key="2">
    <source>
        <dbReference type="EMBL" id="ABE34242.1"/>
    </source>
</evidence>
<dbReference type="Proteomes" id="UP000001817">
    <property type="component" value="Chromosome 2"/>
</dbReference>
<feature type="transmembrane region" description="Helical" evidence="1">
    <location>
        <begin position="18"/>
        <end position="40"/>
    </location>
</feature>
<protein>
    <submittedName>
        <fullName evidence="2">Uncharacterized protein</fullName>
    </submittedName>
</protein>
<evidence type="ECO:0000313" key="3">
    <source>
        <dbReference type="Proteomes" id="UP000001817"/>
    </source>
</evidence>
<dbReference type="STRING" id="266265.Bxe_B1724"/>
<proteinExistence type="predicted"/>
<dbReference type="PATRIC" id="fig|266265.5.peg.6020"/>
<dbReference type="RefSeq" id="WP_011491584.1">
    <property type="nucleotide sequence ID" value="NC_007952.1"/>
</dbReference>
<keyword evidence="1" id="KW-0472">Membrane</keyword>
<dbReference type="AlphaFoldDB" id="Q13NU7"/>